<evidence type="ECO:0000313" key="4">
    <source>
        <dbReference type="Proteomes" id="UP000176902"/>
    </source>
</evidence>
<dbReference type="STRING" id="1797768.A3C59_05325"/>
<proteinExistence type="predicted"/>
<keyword evidence="1" id="KW-0175">Coiled coil</keyword>
<reference evidence="3 4" key="1">
    <citation type="journal article" date="2016" name="Nat. Commun.">
        <title>Thousands of microbial genomes shed light on interconnected biogeochemical processes in an aquifer system.</title>
        <authorList>
            <person name="Anantharaman K."/>
            <person name="Brown C.T."/>
            <person name="Hug L.A."/>
            <person name="Sharon I."/>
            <person name="Castelle C.J."/>
            <person name="Probst A.J."/>
            <person name="Thomas B.C."/>
            <person name="Singh A."/>
            <person name="Wilkins M.J."/>
            <person name="Karaoz U."/>
            <person name="Brodie E.L."/>
            <person name="Williams K.H."/>
            <person name="Hubbard S.S."/>
            <person name="Banfield J.F."/>
        </authorList>
    </citation>
    <scope>NUCLEOTIDE SEQUENCE [LARGE SCALE GENOMIC DNA]</scope>
</reference>
<name>A0A1F5JSF2_9BACT</name>
<evidence type="ECO:0000313" key="3">
    <source>
        <dbReference type="EMBL" id="OGE31536.1"/>
    </source>
</evidence>
<protein>
    <recommendedName>
        <fullName evidence="2">DUF2326 domain-containing protein</fullName>
    </recommendedName>
</protein>
<comment type="caution">
    <text evidence="3">The sequence shown here is derived from an EMBL/GenBank/DDBJ whole genome shotgun (WGS) entry which is preliminary data.</text>
</comment>
<dbReference type="Proteomes" id="UP000176902">
    <property type="component" value="Unassembled WGS sequence"/>
</dbReference>
<feature type="domain" description="DUF2326" evidence="2">
    <location>
        <begin position="450"/>
        <end position="590"/>
    </location>
</feature>
<feature type="coiled-coil region" evidence="1">
    <location>
        <begin position="327"/>
        <end position="432"/>
    </location>
</feature>
<evidence type="ECO:0000256" key="1">
    <source>
        <dbReference type="SAM" id="Coils"/>
    </source>
</evidence>
<gene>
    <name evidence="3" type="ORF">A3C59_05325</name>
</gene>
<dbReference type="InterPro" id="IPR018760">
    <property type="entry name" value="DUF2326"/>
</dbReference>
<accession>A0A1F5JSF2</accession>
<evidence type="ECO:0000259" key="2">
    <source>
        <dbReference type="Pfam" id="PF10088"/>
    </source>
</evidence>
<dbReference type="AlphaFoldDB" id="A0A1F5JSF2"/>
<sequence>MKLSQVYSNKKFKRVKFNEEFNLIIGKVTKPKDKEIDSHNLGKTTLIYVIDFLLLRGFDNAFFLSKYKIKFFEYSFFLEILLNDGKYLTIRRSIDYPTKIDFKIHDQKFQDFTKEDNWDHQEVPIDKAKDILNNYLEFDVLPEVNYRKTVSYFLRTQDDYLDVFQLNKYKSSKDIDWKPLLLDLLGFNGELLKSKYELETQINLLNAEIKILETRSSMNEEKLDKIKGFIEVKEEEKKSLQIELDKFNFYTNDRRIDRDLVDSVEADISKLNSELYALEFEEDKINSALNDRMEFSLSEIEKLFIEIKTQFPEDLKKNYENLVEFNKQLSEERSKHLKERLTSLKTQKEEIKKELIDLNNQRSDLLSILQSTDTFEKYKKCQNEIVGIDNQIMTLQQQLSSVGEIGNISSKVTELNNQISKLKDALKENVLKEQNDIYSNIRKTFNLILKEIINLQAIPSISFNKTGNIEFHADIQEEKNNDITAMGRGTTYRKLLCVAFDLSILITYSKNSFFKFVYHDGVLEGLDDRKKIKFIECVKRICQENGLQYVLTSIEHDLPRNSEGNTMQFSGKEIALILSDAGDDGRLFEQSF</sequence>
<organism evidence="3 4">
    <name type="scientific">Candidatus Daviesbacteria bacterium RIFCSPHIGHO2_02_FULL_36_13</name>
    <dbReference type="NCBI Taxonomy" id="1797768"/>
    <lineage>
        <taxon>Bacteria</taxon>
        <taxon>Candidatus Daviesiibacteriota</taxon>
    </lineage>
</organism>
<dbReference type="Gene3D" id="1.10.287.1490">
    <property type="match status" value="1"/>
</dbReference>
<dbReference type="EMBL" id="MFCV01000037">
    <property type="protein sequence ID" value="OGE31536.1"/>
    <property type="molecule type" value="Genomic_DNA"/>
</dbReference>
<dbReference type="Pfam" id="PF10088">
    <property type="entry name" value="DUF2326"/>
    <property type="match status" value="1"/>
</dbReference>